<keyword evidence="10" id="KW-1185">Reference proteome</keyword>
<organism evidence="10">
    <name type="scientific">Selaginella moellendorffii</name>
    <name type="common">Spikemoss</name>
    <dbReference type="NCBI Taxonomy" id="88036"/>
    <lineage>
        <taxon>Eukaryota</taxon>
        <taxon>Viridiplantae</taxon>
        <taxon>Streptophyta</taxon>
        <taxon>Embryophyta</taxon>
        <taxon>Tracheophyta</taxon>
        <taxon>Lycopodiopsida</taxon>
        <taxon>Selaginellales</taxon>
        <taxon>Selaginellaceae</taxon>
        <taxon>Selaginella</taxon>
    </lineage>
</organism>
<sequence length="756" mass="84955">MAGFSIALLSRFRGYIRRKLDVDPSQVGSCLEKRRRPEEEPPPPLKGKARRLFISCPDADRCDPGAVECEAKEDLEVSRANRDGNQGKGNGVAADVDSLPVDQRACLEAPNPDLQGETVLEFEASNLVPDNEDQRQEVAHELVPIAPHSDDAKAIDEVFHHRTKGPIPIPNLQNYRIEGVEGSGAYSVVFKARRFGDGRLFAIKCALFLSISFGPGLLLTILTGPLQGDKIAASVDKEIKLLKLFGWAYLYSRKHSIIRLEEVIRDGEKQYLVLEHVEYDSIQSLKKDISMNDLRSYGFHLFKALNYMHQKNVIHRDVKPGNFLYSRKSKVGHLVDFNLALEQDLAGRAKRRLPNQNRQMQCSLPADITFTEERNALLQCSRLEADAEDFDKMLKRLRSADYKSQEHMQPVQMTRKPLREYVTSNIPSNQARKRVGLKPTLVTDIKPLATIYPSCSLDRRRIACVGTKGYGAPEVLLGSPQTVKVDIWSAAVTLLQIATGRLPFSNGGVPKTIQEIAKLCGTRELKELVGTKKTCFLEVAVQELKHDCDGTSISEWIKSPELPSSFLDLISKCLKANPEERISAREAMQHEFFSPCLRARKAPEHRLVVAPVSNALEPALTMEAGKHLKGVHTLHKDQNRPFWSLERRDGWMSSISTNNLHRGDNAEIEGGREDTRFGPGQCKTFMDHNNAIKRSPRAKLNAEEKARPKPSERERERVNLARLLPAAYGRIWNIRTAATWESFGWTPITTVKGKCI</sequence>
<dbReference type="Pfam" id="PF00069">
    <property type="entry name" value="Pkinase"/>
    <property type="match status" value="2"/>
</dbReference>
<dbReference type="PANTHER" id="PTHR44167:SF23">
    <property type="entry name" value="CDC7 KINASE, ISOFORM A-RELATED"/>
    <property type="match status" value="1"/>
</dbReference>
<dbReference type="InterPro" id="IPR008271">
    <property type="entry name" value="Ser/Thr_kinase_AS"/>
</dbReference>
<dbReference type="HOGENOM" id="CLU_439038_0_0_1"/>
<dbReference type="PROSITE" id="PS00108">
    <property type="entry name" value="PROTEIN_KINASE_ST"/>
    <property type="match status" value="1"/>
</dbReference>
<accession>D8QRB0</accession>
<dbReference type="EC" id="2.7.11.1" evidence="1"/>
<dbReference type="eggNOG" id="KOG1167">
    <property type="taxonomic scope" value="Eukaryota"/>
</dbReference>
<dbReference type="GO" id="GO:0005634">
    <property type="term" value="C:nucleus"/>
    <property type="evidence" value="ECO:0000318"/>
    <property type="project" value="GO_Central"/>
</dbReference>
<proteinExistence type="predicted"/>
<dbReference type="PROSITE" id="PS50011">
    <property type="entry name" value="PROTEIN_KINASE_DOM"/>
    <property type="match status" value="1"/>
</dbReference>
<dbReference type="GO" id="GO:0005524">
    <property type="term" value="F:ATP binding"/>
    <property type="evidence" value="ECO:0007669"/>
    <property type="project" value="UniProtKB-KW"/>
</dbReference>
<dbReference type="GO" id="GO:0000727">
    <property type="term" value="P:double-strand break repair via break-induced replication"/>
    <property type="evidence" value="ECO:0000318"/>
    <property type="project" value="GO_Central"/>
</dbReference>
<dbReference type="Proteomes" id="UP000001514">
    <property type="component" value="Unassembled WGS sequence"/>
</dbReference>
<evidence type="ECO:0000256" key="5">
    <source>
        <dbReference type="ARBA" id="ARBA00022777"/>
    </source>
</evidence>
<evidence type="ECO:0000256" key="7">
    <source>
        <dbReference type="SAM" id="MobiDB-lite"/>
    </source>
</evidence>
<dbReference type="GO" id="GO:0005737">
    <property type="term" value="C:cytoplasm"/>
    <property type="evidence" value="ECO:0000318"/>
    <property type="project" value="GO_Central"/>
</dbReference>
<evidence type="ECO:0000313" key="9">
    <source>
        <dbReference type="EMBL" id="EFJ36750.1"/>
    </source>
</evidence>
<dbReference type="Gramene" id="EFJ36750">
    <property type="protein sequence ID" value="EFJ36750"/>
    <property type="gene ID" value="SELMODRAFT_403405"/>
</dbReference>
<evidence type="ECO:0000256" key="2">
    <source>
        <dbReference type="ARBA" id="ARBA00022527"/>
    </source>
</evidence>
<keyword evidence="6" id="KW-0067">ATP-binding</keyword>
<feature type="domain" description="Protein kinase" evidence="8">
    <location>
        <begin position="175"/>
        <end position="593"/>
    </location>
</feature>
<keyword evidence="3" id="KW-0808">Transferase</keyword>
<dbReference type="SMART" id="SM00220">
    <property type="entry name" value="S_TKc"/>
    <property type="match status" value="1"/>
</dbReference>
<keyword evidence="2" id="KW-0723">Serine/threonine-protein kinase</keyword>
<dbReference type="InterPro" id="IPR011009">
    <property type="entry name" value="Kinase-like_dom_sf"/>
</dbReference>
<dbReference type="EMBL" id="GL377566">
    <property type="protein sequence ID" value="EFJ36750.1"/>
    <property type="molecule type" value="Genomic_DNA"/>
</dbReference>
<dbReference type="STRING" id="88036.D8QRB0"/>
<dbReference type="Gene3D" id="1.10.510.10">
    <property type="entry name" value="Transferase(Phosphotransferase) domain 1"/>
    <property type="match status" value="1"/>
</dbReference>
<dbReference type="InterPro" id="IPR000719">
    <property type="entry name" value="Prot_kinase_dom"/>
</dbReference>
<evidence type="ECO:0000256" key="6">
    <source>
        <dbReference type="ARBA" id="ARBA00022840"/>
    </source>
</evidence>
<evidence type="ECO:0000256" key="1">
    <source>
        <dbReference type="ARBA" id="ARBA00012513"/>
    </source>
</evidence>
<feature type="region of interest" description="Disordered" evidence="7">
    <location>
        <begin position="695"/>
        <end position="714"/>
    </location>
</feature>
<evidence type="ECO:0000256" key="3">
    <source>
        <dbReference type="ARBA" id="ARBA00022679"/>
    </source>
</evidence>
<dbReference type="GO" id="GO:0007165">
    <property type="term" value="P:signal transduction"/>
    <property type="evidence" value="ECO:0000318"/>
    <property type="project" value="GO_Central"/>
</dbReference>
<dbReference type="FunFam" id="1.10.510.10:FF:001209">
    <property type="entry name" value="Kinase like protein"/>
    <property type="match status" value="1"/>
</dbReference>
<dbReference type="GO" id="GO:0004674">
    <property type="term" value="F:protein serine/threonine kinase activity"/>
    <property type="evidence" value="ECO:0000318"/>
    <property type="project" value="GO_Central"/>
</dbReference>
<evidence type="ECO:0000259" key="8">
    <source>
        <dbReference type="PROSITE" id="PS50011"/>
    </source>
</evidence>
<dbReference type="SUPFAM" id="SSF56112">
    <property type="entry name" value="Protein kinase-like (PK-like)"/>
    <property type="match status" value="1"/>
</dbReference>
<protein>
    <recommendedName>
        <fullName evidence="1">non-specific serine/threonine protein kinase</fullName>
        <ecNumber evidence="1">2.7.11.1</ecNumber>
    </recommendedName>
</protein>
<gene>
    <name evidence="9" type="ORF">SELMODRAFT_403405</name>
</gene>
<evidence type="ECO:0000256" key="4">
    <source>
        <dbReference type="ARBA" id="ARBA00022741"/>
    </source>
</evidence>
<dbReference type="AlphaFoldDB" id="D8QRB0"/>
<name>D8QRB0_SELML</name>
<dbReference type="InParanoid" id="D8QRB0"/>
<feature type="compositionally biased region" description="Basic and acidic residues" evidence="7">
    <location>
        <begin position="700"/>
        <end position="714"/>
    </location>
</feature>
<keyword evidence="5" id="KW-0418">Kinase</keyword>
<dbReference type="FunCoup" id="D8QRB0">
    <property type="interactions" value="2185"/>
</dbReference>
<dbReference type="Gene3D" id="3.30.200.20">
    <property type="entry name" value="Phosphorylase Kinase, domain 1"/>
    <property type="match status" value="1"/>
</dbReference>
<dbReference type="KEGG" id="smo:SELMODRAFT_403405"/>
<feature type="region of interest" description="Disordered" evidence="7">
    <location>
        <begin position="27"/>
        <end position="49"/>
    </location>
</feature>
<dbReference type="PANTHER" id="PTHR44167">
    <property type="entry name" value="OVARIAN-SPECIFIC SERINE/THREONINE-PROTEIN KINASE LOK-RELATED"/>
    <property type="match status" value="1"/>
</dbReference>
<reference evidence="9 10" key="1">
    <citation type="journal article" date="2011" name="Science">
        <title>The Selaginella genome identifies genetic changes associated with the evolution of vascular plants.</title>
        <authorList>
            <person name="Banks J.A."/>
            <person name="Nishiyama T."/>
            <person name="Hasebe M."/>
            <person name="Bowman J.L."/>
            <person name="Gribskov M."/>
            <person name="dePamphilis C."/>
            <person name="Albert V.A."/>
            <person name="Aono N."/>
            <person name="Aoyama T."/>
            <person name="Ambrose B.A."/>
            <person name="Ashton N.W."/>
            <person name="Axtell M.J."/>
            <person name="Barker E."/>
            <person name="Barker M.S."/>
            <person name="Bennetzen J.L."/>
            <person name="Bonawitz N.D."/>
            <person name="Chapple C."/>
            <person name="Cheng C."/>
            <person name="Correa L.G."/>
            <person name="Dacre M."/>
            <person name="DeBarry J."/>
            <person name="Dreyer I."/>
            <person name="Elias M."/>
            <person name="Engstrom E.M."/>
            <person name="Estelle M."/>
            <person name="Feng L."/>
            <person name="Finet C."/>
            <person name="Floyd S.K."/>
            <person name="Frommer W.B."/>
            <person name="Fujita T."/>
            <person name="Gramzow L."/>
            <person name="Gutensohn M."/>
            <person name="Harholt J."/>
            <person name="Hattori M."/>
            <person name="Heyl A."/>
            <person name="Hirai T."/>
            <person name="Hiwatashi Y."/>
            <person name="Ishikawa M."/>
            <person name="Iwata M."/>
            <person name="Karol K.G."/>
            <person name="Koehler B."/>
            <person name="Kolukisaoglu U."/>
            <person name="Kubo M."/>
            <person name="Kurata T."/>
            <person name="Lalonde S."/>
            <person name="Li K."/>
            <person name="Li Y."/>
            <person name="Litt A."/>
            <person name="Lyons E."/>
            <person name="Manning G."/>
            <person name="Maruyama T."/>
            <person name="Michael T.P."/>
            <person name="Mikami K."/>
            <person name="Miyazaki S."/>
            <person name="Morinaga S."/>
            <person name="Murata T."/>
            <person name="Mueller-Roeber B."/>
            <person name="Nelson D.R."/>
            <person name="Obara M."/>
            <person name="Oguri Y."/>
            <person name="Olmstead R.G."/>
            <person name="Onodera N."/>
            <person name="Petersen B.L."/>
            <person name="Pils B."/>
            <person name="Prigge M."/>
            <person name="Rensing S.A."/>
            <person name="Riano-Pachon D.M."/>
            <person name="Roberts A.W."/>
            <person name="Sato Y."/>
            <person name="Scheller H.V."/>
            <person name="Schulz B."/>
            <person name="Schulz C."/>
            <person name="Shakirov E.V."/>
            <person name="Shibagaki N."/>
            <person name="Shinohara N."/>
            <person name="Shippen D.E."/>
            <person name="Soerensen I."/>
            <person name="Sotooka R."/>
            <person name="Sugimoto N."/>
            <person name="Sugita M."/>
            <person name="Sumikawa N."/>
            <person name="Tanurdzic M."/>
            <person name="Theissen G."/>
            <person name="Ulvskov P."/>
            <person name="Wakazuki S."/>
            <person name="Weng J.K."/>
            <person name="Willats W.W."/>
            <person name="Wipf D."/>
            <person name="Wolf P.G."/>
            <person name="Yang L."/>
            <person name="Zimmer A.D."/>
            <person name="Zhu Q."/>
            <person name="Mitros T."/>
            <person name="Hellsten U."/>
            <person name="Loque D."/>
            <person name="Otillar R."/>
            <person name="Salamov A."/>
            <person name="Schmutz J."/>
            <person name="Shapiro H."/>
            <person name="Lindquist E."/>
            <person name="Lucas S."/>
            <person name="Rokhsar D."/>
            <person name="Grigoriev I.V."/>
        </authorList>
    </citation>
    <scope>NUCLEOTIDE SEQUENCE [LARGE SCALE GENOMIC DNA]</scope>
</reference>
<keyword evidence="4" id="KW-0547">Nucleotide-binding</keyword>
<evidence type="ECO:0000313" key="10">
    <source>
        <dbReference type="Proteomes" id="UP000001514"/>
    </source>
</evidence>